<dbReference type="KEGG" id="lfc:LFE_0434"/>
<dbReference type="eggNOG" id="COG2814">
    <property type="taxonomic scope" value="Bacteria"/>
</dbReference>
<reference evidence="5 6" key="1">
    <citation type="journal article" date="2012" name="J. Bacteriol.">
        <title>Complete Genome Sequence of Leptospirillum ferrooxidans Strain C2-3, Isolated from a Fresh Volcanic Ash Deposit on the Island of Miyake, Japan.</title>
        <authorList>
            <person name="Fujimura R."/>
            <person name="Sato Y."/>
            <person name="Nishizawa T."/>
            <person name="Oshima K."/>
            <person name="Kim S.-W."/>
            <person name="Hattori M."/>
            <person name="Kamijo T."/>
            <person name="Ohta H."/>
        </authorList>
    </citation>
    <scope>NUCLEOTIDE SEQUENCE [LARGE SCALE GENOMIC DNA]</scope>
    <source>
        <strain evidence="5 6">C2-3</strain>
    </source>
</reference>
<dbReference type="RefSeq" id="WP_014448648.1">
    <property type="nucleotide sequence ID" value="NC_017094.1"/>
</dbReference>
<dbReference type="InterPro" id="IPR011701">
    <property type="entry name" value="MFS"/>
</dbReference>
<reference evidence="6" key="2">
    <citation type="submission" date="2012-03" db="EMBL/GenBank/DDBJ databases">
        <title>The complete genome sequence of the pioneer microbe on fresh volcanic deposit, Leptospirillum ferrooxidans strain C2-3.</title>
        <authorList>
            <person name="Fujimura R."/>
            <person name="Sato Y."/>
            <person name="Nishizawa T."/>
            <person name="Nanba K."/>
            <person name="Oshima K."/>
            <person name="Hattori M."/>
            <person name="Kamijo T."/>
            <person name="Ohta H."/>
        </authorList>
    </citation>
    <scope>NUCLEOTIDE SEQUENCE [LARGE SCALE GENOMIC DNA]</scope>
    <source>
        <strain evidence="6">C2-3</strain>
    </source>
</reference>
<accession>I0ILK6</accession>
<evidence type="ECO:0000313" key="6">
    <source>
        <dbReference type="Proteomes" id="UP000007382"/>
    </source>
</evidence>
<proteinExistence type="predicted"/>
<dbReference type="PATRIC" id="fig|1162668.3.peg.505"/>
<feature type="transmembrane region" description="Helical" evidence="4">
    <location>
        <begin position="37"/>
        <end position="58"/>
    </location>
</feature>
<dbReference type="GO" id="GO:0022857">
    <property type="term" value="F:transmembrane transporter activity"/>
    <property type="evidence" value="ECO:0007669"/>
    <property type="project" value="InterPro"/>
</dbReference>
<feature type="transmembrane region" description="Helical" evidence="4">
    <location>
        <begin position="374"/>
        <end position="392"/>
    </location>
</feature>
<feature type="transmembrane region" description="Helical" evidence="4">
    <location>
        <begin position="226"/>
        <end position="246"/>
    </location>
</feature>
<dbReference type="InterPro" id="IPR036259">
    <property type="entry name" value="MFS_trans_sf"/>
</dbReference>
<keyword evidence="2 4" id="KW-1133">Transmembrane helix</keyword>
<name>I0ILK6_LEPFC</name>
<feature type="transmembrane region" description="Helical" evidence="4">
    <location>
        <begin position="78"/>
        <end position="106"/>
    </location>
</feature>
<dbReference type="HOGENOM" id="CLU_663573_0_0_0"/>
<keyword evidence="6" id="KW-1185">Reference proteome</keyword>
<evidence type="ECO:0000313" key="5">
    <source>
        <dbReference type="EMBL" id="BAM06155.1"/>
    </source>
</evidence>
<dbReference type="PANTHER" id="PTHR23518">
    <property type="entry name" value="C-METHYLTRANSFERASE"/>
    <property type="match status" value="1"/>
</dbReference>
<keyword evidence="3 4" id="KW-0472">Membrane</keyword>
<feature type="transmembrane region" description="Helical" evidence="4">
    <location>
        <begin position="285"/>
        <end position="303"/>
    </location>
</feature>
<dbReference type="EMBL" id="AP012342">
    <property type="protein sequence ID" value="BAM06155.1"/>
    <property type="molecule type" value="Genomic_DNA"/>
</dbReference>
<feature type="transmembrane region" description="Helical" evidence="4">
    <location>
        <begin position="252"/>
        <end position="273"/>
    </location>
</feature>
<dbReference type="STRING" id="1162668.LFE_0434"/>
<dbReference type="Proteomes" id="UP000007382">
    <property type="component" value="Chromosome"/>
</dbReference>
<evidence type="ECO:0000256" key="3">
    <source>
        <dbReference type="ARBA" id="ARBA00023136"/>
    </source>
</evidence>
<keyword evidence="1 4" id="KW-0812">Transmembrane</keyword>
<sequence length="405" mass="43595">MDEKLSNEENAIVMGFGKTSLYADFAYEMAHMLLPLWILHLGGTAVTVSVMESVAEVARMGGAISTSRLGETVEKQGLLVRIGYGLTAIVTPLMGMVSAPGALILLKSVSWFGKGLRGPARDALVSETIPREWLSRAYSRIQTLDQTGGILGPLVATILTGTVSVQKLFYMTSIPAALCFFWAVSASRLAQKQTSSLKQDSREKTSPKHFSTNLLYRGKKGWIPTLLGGTLLKISIFPATLLMFRFNEQSGLPILMGVGFILSSVVHVASGLFLSFKPITPEKRLDLLPGPVILSLAITLLLSPSGGTTAYMIGMSLWGAGELWTTIAVKTRIASQLGPDQKSKGFSQLEIFTTTGMLLFQPAAAWAWEHGHSLDVLGVTLVLIATGTLLMLRTKAIPQDSPLRG</sequence>
<dbReference type="AlphaFoldDB" id="I0ILK6"/>
<dbReference type="PANTHER" id="PTHR23518:SF2">
    <property type="entry name" value="MAJOR FACILITATOR SUPERFAMILY TRANSPORTER"/>
    <property type="match status" value="1"/>
</dbReference>
<protein>
    <submittedName>
        <fullName evidence="5">Putative transporter protein</fullName>
    </submittedName>
</protein>
<dbReference type="OrthoDB" id="9803985at2"/>
<evidence type="ECO:0000256" key="4">
    <source>
        <dbReference type="SAM" id="Phobius"/>
    </source>
</evidence>
<organism evidence="5 6">
    <name type="scientific">Leptospirillum ferrooxidans (strain C2-3)</name>
    <dbReference type="NCBI Taxonomy" id="1162668"/>
    <lineage>
        <taxon>Bacteria</taxon>
        <taxon>Pseudomonadati</taxon>
        <taxon>Nitrospirota</taxon>
        <taxon>Nitrospiria</taxon>
        <taxon>Nitrospirales</taxon>
        <taxon>Nitrospiraceae</taxon>
        <taxon>Leptospirillum</taxon>
    </lineage>
</organism>
<dbReference type="Pfam" id="PF07690">
    <property type="entry name" value="MFS_1"/>
    <property type="match status" value="1"/>
</dbReference>
<dbReference type="Gene3D" id="1.20.1250.20">
    <property type="entry name" value="MFS general substrate transporter like domains"/>
    <property type="match status" value="1"/>
</dbReference>
<feature type="transmembrane region" description="Helical" evidence="4">
    <location>
        <begin position="168"/>
        <end position="190"/>
    </location>
</feature>
<evidence type="ECO:0000256" key="2">
    <source>
        <dbReference type="ARBA" id="ARBA00022989"/>
    </source>
</evidence>
<evidence type="ECO:0000256" key="1">
    <source>
        <dbReference type="ARBA" id="ARBA00022692"/>
    </source>
</evidence>
<dbReference type="SUPFAM" id="SSF103473">
    <property type="entry name" value="MFS general substrate transporter"/>
    <property type="match status" value="1"/>
</dbReference>
<gene>
    <name evidence="5" type="ordered locus">LFE_0434</name>
</gene>